<evidence type="ECO:0000256" key="4">
    <source>
        <dbReference type="ARBA" id="ARBA00022692"/>
    </source>
</evidence>
<evidence type="ECO:0000256" key="7">
    <source>
        <dbReference type="RuleBase" id="RU367016"/>
    </source>
</evidence>
<comment type="subcellular location">
    <subcellularLocation>
        <location evidence="1 7">Cell membrane</location>
        <topology evidence="1 7">Multi-pass membrane protein</topology>
    </subcellularLocation>
</comment>
<keyword evidence="3 7" id="KW-1003">Cell membrane</keyword>
<proteinExistence type="inferred from homology"/>
<dbReference type="Pfam" id="PF09335">
    <property type="entry name" value="VTT_dom"/>
    <property type="match status" value="1"/>
</dbReference>
<feature type="transmembrane region" description="Helical" evidence="7">
    <location>
        <begin position="55"/>
        <end position="75"/>
    </location>
</feature>
<dbReference type="InterPro" id="IPR032818">
    <property type="entry name" value="DedA-like"/>
</dbReference>
<feature type="transmembrane region" description="Helical" evidence="7">
    <location>
        <begin position="12"/>
        <end position="35"/>
    </location>
</feature>
<sequence length="221" mass="23703">MTGILQDAGPVLIYLIVAGFVLAECGFIIGLFLPGDSLLLTAGVALATSSQHAPVVWGLAATAMVAAITGNHIGYRIGATMGDRMLAKKGGRYFNAENLHRVKKLMDRHGFLSVLVARWVPWVRTLCPMVAGAAAMDKRKYTIASVIGSVLWAPCLLLVGYYGSSALGEFKWILDIVLVVMVVALLLGTIVGVIGYRREMARPDEQVELDPHEDPPGEQSA</sequence>
<evidence type="ECO:0000256" key="6">
    <source>
        <dbReference type="ARBA" id="ARBA00023136"/>
    </source>
</evidence>
<keyword evidence="5 7" id="KW-1133">Transmembrane helix</keyword>
<evidence type="ECO:0000259" key="8">
    <source>
        <dbReference type="Pfam" id="PF09335"/>
    </source>
</evidence>
<evidence type="ECO:0000313" key="9">
    <source>
        <dbReference type="EMBL" id="GAA4407264.1"/>
    </source>
</evidence>
<comment type="caution">
    <text evidence="9">The sequence shown here is derived from an EMBL/GenBank/DDBJ whole genome shotgun (WGS) entry which is preliminary data.</text>
</comment>
<keyword evidence="10" id="KW-1185">Reference proteome</keyword>
<accession>A0ABP8KID5</accession>
<protein>
    <submittedName>
        <fullName evidence="9">DedA family protein</fullName>
    </submittedName>
</protein>
<evidence type="ECO:0000313" key="10">
    <source>
        <dbReference type="Proteomes" id="UP001500635"/>
    </source>
</evidence>
<keyword evidence="4 7" id="KW-0812">Transmembrane</keyword>
<dbReference type="Proteomes" id="UP001500635">
    <property type="component" value="Unassembled WGS sequence"/>
</dbReference>
<dbReference type="RefSeq" id="WP_345001700.1">
    <property type="nucleotide sequence ID" value="NZ_BAABFR010000175.1"/>
</dbReference>
<name>A0ABP8KID5_9ACTN</name>
<feature type="transmembrane region" description="Helical" evidence="7">
    <location>
        <begin position="141"/>
        <end position="164"/>
    </location>
</feature>
<dbReference type="PANTHER" id="PTHR30353:SF0">
    <property type="entry name" value="TRANSMEMBRANE PROTEIN"/>
    <property type="match status" value="1"/>
</dbReference>
<comment type="similarity">
    <text evidence="2 7">Belongs to the DedA family.</text>
</comment>
<organism evidence="9 10">
    <name type="scientific">Tsukamurella soli</name>
    <dbReference type="NCBI Taxonomy" id="644556"/>
    <lineage>
        <taxon>Bacteria</taxon>
        <taxon>Bacillati</taxon>
        <taxon>Actinomycetota</taxon>
        <taxon>Actinomycetes</taxon>
        <taxon>Mycobacteriales</taxon>
        <taxon>Tsukamurellaceae</taxon>
        <taxon>Tsukamurella</taxon>
    </lineage>
</organism>
<dbReference type="InterPro" id="IPR032816">
    <property type="entry name" value="VTT_dom"/>
</dbReference>
<reference evidence="10" key="1">
    <citation type="journal article" date="2019" name="Int. J. Syst. Evol. Microbiol.">
        <title>The Global Catalogue of Microorganisms (GCM) 10K type strain sequencing project: providing services to taxonomists for standard genome sequencing and annotation.</title>
        <authorList>
            <consortium name="The Broad Institute Genomics Platform"/>
            <consortium name="The Broad Institute Genome Sequencing Center for Infectious Disease"/>
            <person name="Wu L."/>
            <person name="Ma J."/>
        </authorList>
    </citation>
    <scope>NUCLEOTIDE SEQUENCE [LARGE SCALE GENOMIC DNA]</scope>
    <source>
        <strain evidence="10">JCM 17688</strain>
    </source>
</reference>
<evidence type="ECO:0000256" key="3">
    <source>
        <dbReference type="ARBA" id="ARBA00022475"/>
    </source>
</evidence>
<gene>
    <name evidence="9" type="ORF">GCM10023147_51200</name>
</gene>
<feature type="domain" description="VTT" evidence="8">
    <location>
        <begin position="33"/>
        <end position="161"/>
    </location>
</feature>
<evidence type="ECO:0000256" key="5">
    <source>
        <dbReference type="ARBA" id="ARBA00022989"/>
    </source>
</evidence>
<evidence type="ECO:0000256" key="2">
    <source>
        <dbReference type="ARBA" id="ARBA00010792"/>
    </source>
</evidence>
<feature type="transmembrane region" description="Helical" evidence="7">
    <location>
        <begin position="176"/>
        <end position="196"/>
    </location>
</feature>
<evidence type="ECO:0000256" key="1">
    <source>
        <dbReference type="ARBA" id="ARBA00004651"/>
    </source>
</evidence>
<dbReference type="PANTHER" id="PTHR30353">
    <property type="entry name" value="INNER MEMBRANE PROTEIN DEDA-RELATED"/>
    <property type="match status" value="1"/>
</dbReference>
<dbReference type="EMBL" id="BAABFR010000175">
    <property type="protein sequence ID" value="GAA4407264.1"/>
    <property type="molecule type" value="Genomic_DNA"/>
</dbReference>
<keyword evidence="6 7" id="KW-0472">Membrane</keyword>